<gene>
    <name evidence="11" type="ORF">Cflav_PD3635</name>
</gene>
<keyword evidence="2" id="KW-0805">Transcription regulation</keyword>
<evidence type="ECO:0000256" key="1">
    <source>
        <dbReference type="ARBA" id="ARBA00010641"/>
    </source>
</evidence>
<dbReference type="RefSeq" id="WP_007415236.1">
    <property type="nucleotide sequence ID" value="NZ_ABOX02000014.1"/>
</dbReference>
<dbReference type="EMBL" id="ABOX02000014">
    <property type="protein sequence ID" value="EEF60777.1"/>
    <property type="molecule type" value="Genomic_DNA"/>
</dbReference>
<dbReference type="PANTHER" id="PTHR43133:SF8">
    <property type="entry name" value="RNA POLYMERASE SIGMA FACTOR HI_1459-RELATED"/>
    <property type="match status" value="1"/>
</dbReference>
<dbReference type="InterPro" id="IPR013249">
    <property type="entry name" value="RNA_pol_sigma70_r4_t2"/>
</dbReference>
<dbReference type="STRING" id="320771.Cflav_PD3635"/>
<dbReference type="SUPFAM" id="SSF88946">
    <property type="entry name" value="Sigma2 domain of RNA polymerase sigma factors"/>
    <property type="match status" value="1"/>
</dbReference>
<evidence type="ECO:0000259" key="10">
    <source>
        <dbReference type="Pfam" id="PF22599"/>
    </source>
</evidence>
<dbReference type="InterPro" id="IPR014284">
    <property type="entry name" value="RNA_pol_sigma-70_dom"/>
</dbReference>
<keyword evidence="12" id="KW-1185">Reference proteome</keyword>
<dbReference type="InterPro" id="IPR036388">
    <property type="entry name" value="WH-like_DNA-bd_sf"/>
</dbReference>
<sequence>MKTTDNSKLLSEFVQQASEPAFRDLVARHVNLVYSTALRLVAGDTHLAQDITQSVFTDLSRKAKTLAVDIPLAGWLHRHTCFTASKTVRSEQRRQRREKVAAEMNALHNHPDADFSQLTPVLDDAINQLGESDRTAILLRFFEQHDFRSLGAVLGTNEDAARMRVTRALDKLHSFLKRRGVSLSVTALATALTAECLTAAPAGFALKIATAAIANGKSGGITFTFLKMFTATKLKFGIVCAIVGVLVALLLVQRATEAGLREQNLSLKQQSDQLAQVKAENDRLSKLAAQSANPSLSEAQFRELVRLRGEVRRLRQQRKDFENAAVNQTQTLSTPNREPSKSSVVQIFLVEDQPSPDSQRLTSNVTDSDGKPFQQMVYTQKIPLMDQTYISSASVTTNTYHGEPQIELVFTAEGRELFGSITKTNLDHRLAVVMDGQLYSAPVVRAAITSGKVPIPGPSTMEEAERIASVINSARTNR</sequence>
<keyword evidence="4" id="KW-0238">DNA-binding</keyword>
<dbReference type="OrthoDB" id="9785675at2"/>
<organism evidence="11 12">
    <name type="scientific">Pedosphaera parvula (strain Ellin514)</name>
    <dbReference type="NCBI Taxonomy" id="320771"/>
    <lineage>
        <taxon>Bacteria</taxon>
        <taxon>Pseudomonadati</taxon>
        <taxon>Verrucomicrobiota</taxon>
        <taxon>Pedosphaerae</taxon>
        <taxon>Pedosphaerales</taxon>
        <taxon>Pedosphaeraceae</taxon>
        <taxon>Pedosphaera</taxon>
    </lineage>
</organism>
<evidence type="ECO:0000313" key="12">
    <source>
        <dbReference type="Proteomes" id="UP000003688"/>
    </source>
</evidence>
<dbReference type="GO" id="GO:0016987">
    <property type="term" value="F:sigma factor activity"/>
    <property type="evidence" value="ECO:0007669"/>
    <property type="project" value="UniProtKB-KW"/>
</dbReference>
<protein>
    <submittedName>
        <fullName evidence="11">Putative RNA polymerase, sigma 70 family subunit</fullName>
    </submittedName>
</protein>
<dbReference type="GO" id="GO:0006352">
    <property type="term" value="P:DNA-templated transcription initiation"/>
    <property type="evidence" value="ECO:0007669"/>
    <property type="project" value="InterPro"/>
</dbReference>
<evidence type="ECO:0000256" key="5">
    <source>
        <dbReference type="ARBA" id="ARBA00023163"/>
    </source>
</evidence>
<evidence type="ECO:0000259" key="9">
    <source>
        <dbReference type="Pfam" id="PF08281"/>
    </source>
</evidence>
<dbReference type="InterPro" id="IPR039425">
    <property type="entry name" value="RNA_pol_sigma-70-like"/>
</dbReference>
<dbReference type="Pfam" id="PF04542">
    <property type="entry name" value="Sigma70_r2"/>
    <property type="match status" value="1"/>
</dbReference>
<dbReference type="Pfam" id="PF08281">
    <property type="entry name" value="Sigma70_r4_2"/>
    <property type="match status" value="1"/>
</dbReference>
<dbReference type="InterPro" id="IPR054384">
    <property type="entry name" value="SecDF_P1_head"/>
</dbReference>
<dbReference type="Proteomes" id="UP000003688">
    <property type="component" value="Unassembled WGS sequence"/>
</dbReference>
<comment type="caution">
    <text evidence="11">The sequence shown here is derived from an EMBL/GenBank/DDBJ whole genome shotgun (WGS) entry which is preliminary data.</text>
</comment>
<evidence type="ECO:0000256" key="7">
    <source>
        <dbReference type="SAM" id="Phobius"/>
    </source>
</evidence>
<feature type="coiled-coil region" evidence="6">
    <location>
        <begin position="260"/>
        <end position="331"/>
    </location>
</feature>
<evidence type="ECO:0000313" key="11">
    <source>
        <dbReference type="EMBL" id="EEF60777.1"/>
    </source>
</evidence>
<evidence type="ECO:0000259" key="8">
    <source>
        <dbReference type="Pfam" id="PF04542"/>
    </source>
</evidence>
<dbReference type="Gene3D" id="1.10.1740.10">
    <property type="match status" value="1"/>
</dbReference>
<comment type="similarity">
    <text evidence="1">Belongs to the sigma-70 factor family. ECF subfamily.</text>
</comment>
<reference evidence="11 12" key="1">
    <citation type="journal article" date="2011" name="J. Bacteriol.">
        <title>Genome sequence of 'Pedosphaera parvula' Ellin514, an aerobic Verrucomicrobial isolate from pasture soil.</title>
        <authorList>
            <person name="Kant R."/>
            <person name="van Passel M.W."/>
            <person name="Sangwan P."/>
            <person name="Palva A."/>
            <person name="Lucas S."/>
            <person name="Copeland A."/>
            <person name="Lapidus A."/>
            <person name="Glavina Del Rio T."/>
            <person name="Dalin E."/>
            <person name="Tice H."/>
            <person name="Bruce D."/>
            <person name="Goodwin L."/>
            <person name="Pitluck S."/>
            <person name="Chertkov O."/>
            <person name="Larimer F.W."/>
            <person name="Land M.L."/>
            <person name="Hauser L."/>
            <person name="Brettin T.S."/>
            <person name="Detter J.C."/>
            <person name="Han S."/>
            <person name="de Vos W.M."/>
            <person name="Janssen P.H."/>
            <person name="Smidt H."/>
        </authorList>
    </citation>
    <scope>NUCLEOTIDE SEQUENCE [LARGE SCALE GENOMIC DNA]</scope>
    <source>
        <strain evidence="11 12">Ellin514</strain>
    </source>
</reference>
<accession>B9XHE2</accession>
<proteinExistence type="inferred from homology"/>
<dbReference type="Gene3D" id="3.30.1360.200">
    <property type="match status" value="1"/>
</dbReference>
<dbReference type="InterPro" id="IPR013325">
    <property type="entry name" value="RNA_pol_sigma_r2"/>
</dbReference>
<evidence type="ECO:0000256" key="4">
    <source>
        <dbReference type="ARBA" id="ARBA00023125"/>
    </source>
</evidence>
<keyword evidence="6" id="KW-0175">Coiled coil</keyword>
<evidence type="ECO:0000256" key="6">
    <source>
        <dbReference type="SAM" id="Coils"/>
    </source>
</evidence>
<keyword evidence="3" id="KW-0731">Sigma factor</keyword>
<dbReference type="NCBIfam" id="TIGR02937">
    <property type="entry name" value="sigma70-ECF"/>
    <property type="match status" value="1"/>
</dbReference>
<dbReference type="AlphaFoldDB" id="B9XHE2"/>
<feature type="domain" description="SecDF P1 head subdomain" evidence="10">
    <location>
        <begin position="374"/>
        <end position="473"/>
    </location>
</feature>
<evidence type="ECO:0000256" key="3">
    <source>
        <dbReference type="ARBA" id="ARBA00023082"/>
    </source>
</evidence>
<feature type="domain" description="RNA polymerase sigma-70 region 2" evidence="8">
    <location>
        <begin position="25"/>
        <end position="93"/>
    </location>
</feature>
<name>B9XHE2_PEDPL</name>
<keyword evidence="7" id="KW-0812">Transmembrane</keyword>
<keyword evidence="7" id="KW-0472">Membrane</keyword>
<dbReference type="Gene3D" id="1.10.10.10">
    <property type="entry name" value="Winged helix-like DNA-binding domain superfamily/Winged helix DNA-binding domain"/>
    <property type="match status" value="1"/>
</dbReference>
<dbReference type="PANTHER" id="PTHR43133">
    <property type="entry name" value="RNA POLYMERASE ECF-TYPE SIGMA FACTO"/>
    <property type="match status" value="1"/>
</dbReference>
<feature type="transmembrane region" description="Helical" evidence="7">
    <location>
        <begin position="234"/>
        <end position="252"/>
    </location>
</feature>
<dbReference type="Pfam" id="PF22599">
    <property type="entry name" value="SecDF_P1_head"/>
    <property type="match status" value="1"/>
</dbReference>
<dbReference type="GO" id="GO:0003677">
    <property type="term" value="F:DNA binding"/>
    <property type="evidence" value="ECO:0007669"/>
    <property type="project" value="UniProtKB-KW"/>
</dbReference>
<keyword evidence="5" id="KW-0804">Transcription</keyword>
<dbReference type="InterPro" id="IPR007627">
    <property type="entry name" value="RNA_pol_sigma70_r2"/>
</dbReference>
<dbReference type="SUPFAM" id="SSF88659">
    <property type="entry name" value="Sigma3 and sigma4 domains of RNA polymerase sigma factors"/>
    <property type="match status" value="1"/>
</dbReference>
<feature type="domain" description="RNA polymerase sigma factor 70 region 4 type 2" evidence="9">
    <location>
        <begin position="122"/>
        <end position="172"/>
    </location>
</feature>
<keyword evidence="7" id="KW-1133">Transmembrane helix</keyword>
<dbReference type="InterPro" id="IPR013324">
    <property type="entry name" value="RNA_pol_sigma_r3/r4-like"/>
</dbReference>
<evidence type="ECO:0000256" key="2">
    <source>
        <dbReference type="ARBA" id="ARBA00023015"/>
    </source>
</evidence>